<dbReference type="HAMAP" id="MF_01810">
    <property type="entry name" value="YidC_type1"/>
    <property type="match status" value="1"/>
</dbReference>
<dbReference type="PANTHER" id="PTHR12428:SF65">
    <property type="entry name" value="CYTOCHROME C OXIDASE ASSEMBLY PROTEIN COX18, MITOCHONDRIAL"/>
    <property type="match status" value="1"/>
</dbReference>
<keyword evidence="5 13" id="KW-1003">Cell membrane</keyword>
<feature type="domain" description="Membrane insertase YidC/Oxa/ALB C-terminal" evidence="14">
    <location>
        <begin position="348"/>
        <end position="546"/>
    </location>
</feature>
<dbReference type="GO" id="GO:0051205">
    <property type="term" value="P:protein insertion into membrane"/>
    <property type="evidence" value="ECO:0007669"/>
    <property type="project" value="TreeGrafter"/>
</dbReference>
<keyword evidence="7 13" id="KW-0653">Protein transport</keyword>
<organism evidence="16 17">
    <name type="scientific">Candidatus Fokinia solitaria</name>
    <dbReference type="NCBI Taxonomy" id="1802984"/>
    <lineage>
        <taxon>Bacteria</taxon>
        <taxon>Pseudomonadati</taxon>
        <taxon>Pseudomonadota</taxon>
        <taxon>Alphaproteobacteria</taxon>
        <taxon>Rickettsiales</taxon>
        <taxon>Candidatus Midichloriaceae</taxon>
        <taxon>Candidatus Fokinia</taxon>
    </lineage>
</organism>
<dbReference type="InterPro" id="IPR038221">
    <property type="entry name" value="YidC_periplasmic_sf"/>
</dbReference>
<dbReference type="PANTHER" id="PTHR12428">
    <property type="entry name" value="OXA1"/>
    <property type="match status" value="1"/>
</dbReference>
<keyword evidence="8 13" id="KW-1133">Transmembrane helix</keyword>
<dbReference type="InterPro" id="IPR047196">
    <property type="entry name" value="YidC_ALB_C"/>
</dbReference>
<evidence type="ECO:0000256" key="12">
    <source>
        <dbReference type="ARBA" id="ARBA00033342"/>
    </source>
</evidence>
<dbReference type="Gene3D" id="2.70.98.90">
    <property type="match status" value="1"/>
</dbReference>
<evidence type="ECO:0000256" key="3">
    <source>
        <dbReference type="ARBA" id="ARBA00015325"/>
    </source>
</evidence>
<feature type="domain" description="Membrane insertase YidC N-terminal" evidence="15">
    <location>
        <begin position="76"/>
        <end position="337"/>
    </location>
</feature>
<keyword evidence="9 13" id="KW-0472">Membrane</keyword>
<dbReference type="CDD" id="cd20070">
    <property type="entry name" value="5TM_YidC_Alb3"/>
    <property type="match status" value="1"/>
</dbReference>
<feature type="transmembrane region" description="Helical" evidence="13">
    <location>
        <begin position="473"/>
        <end position="490"/>
    </location>
</feature>
<evidence type="ECO:0000256" key="13">
    <source>
        <dbReference type="HAMAP-Rule" id="MF_01810"/>
    </source>
</evidence>
<feature type="transmembrane region" description="Helical" evidence="13">
    <location>
        <begin position="16"/>
        <end position="38"/>
    </location>
</feature>
<evidence type="ECO:0000256" key="10">
    <source>
        <dbReference type="ARBA" id="ARBA00023186"/>
    </source>
</evidence>
<protein>
    <recommendedName>
        <fullName evidence="3 13">Membrane protein insertase YidC</fullName>
    </recommendedName>
    <alternativeName>
        <fullName evidence="12 13">Foldase YidC</fullName>
    </alternativeName>
    <alternativeName>
        <fullName evidence="11 13">Membrane integrase YidC</fullName>
    </alternativeName>
    <alternativeName>
        <fullName evidence="13">Membrane protein YidC</fullName>
    </alternativeName>
</protein>
<dbReference type="InterPro" id="IPR028053">
    <property type="entry name" value="Membr_insert_YidC_N"/>
</dbReference>
<dbReference type="KEGG" id="fso:Fsol_00408"/>
<dbReference type="GO" id="GO:0032977">
    <property type="term" value="F:membrane insertase activity"/>
    <property type="evidence" value="ECO:0007669"/>
    <property type="project" value="InterPro"/>
</dbReference>
<dbReference type="GO" id="GO:0015031">
    <property type="term" value="P:protein transport"/>
    <property type="evidence" value="ECO:0007669"/>
    <property type="project" value="UniProtKB-KW"/>
</dbReference>
<evidence type="ECO:0000313" key="17">
    <source>
        <dbReference type="Proteomes" id="UP000244519"/>
    </source>
</evidence>
<dbReference type="NCBIfam" id="TIGR03592">
    <property type="entry name" value="yidC_oxa1_cterm"/>
    <property type="match status" value="1"/>
</dbReference>
<comment type="subcellular location">
    <subcellularLocation>
        <location evidence="1">Cell inner membrane</location>
        <topology evidence="1">Multi-pass membrane protein</topology>
    </subcellularLocation>
    <subcellularLocation>
        <location evidence="13">Cell membrane</location>
        <topology evidence="13">Multi-pass membrane protein</topology>
    </subcellularLocation>
</comment>
<keyword evidence="10 13" id="KW-0143">Chaperone</keyword>
<dbReference type="InterPro" id="IPR001708">
    <property type="entry name" value="YidC/ALB3/OXA1/COX18"/>
</dbReference>
<dbReference type="CDD" id="cd19961">
    <property type="entry name" value="EcYidC-like_peri"/>
    <property type="match status" value="1"/>
</dbReference>
<gene>
    <name evidence="13" type="primary">yidC</name>
    <name evidence="16" type="ORF">Fsol_00408</name>
</gene>
<feature type="transmembrane region" description="Helical" evidence="13">
    <location>
        <begin position="511"/>
        <end position="532"/>
    </location>
</feature>
<sequence>MYTIGKKFYSHMDKRFFTVLLLCVSFLIGWQMFVVPFFTKDAEKQEILAKKYESLDQSSDLAIDASIHSPHDTTSIDIENDYVRVQINPLGATLSEVNLKKFLDDSGKEIELLYDHSPRDYKGTVGFSYDAAVEQSDFYPSSQSLWNIHKIAENAAVLQFQNKYGIRFYISLELDESYILSAKYWFDGDSSMKISAYPFMKFQKNTKEYQYSIMYSKNDKLYEIGQSDDERLTANDVKWLGIGEKYWLLATFFPQKGNMKLMVKSVEAEGVKLIGYRIMLRADEALLPNKKSEILLFIGPKQHAVIQQCEEEYSLALFHKNMDFGILYFIVVPIYKLLIGINKFTNNFGISIIFLTIIIKTLLVPIAYSGAKNTKKISLVAPEIEKIKQQYGNDKIGAHNATMTLYKRYKIKPLRTLLMLLIQLPIFFSLYKIFSIAIEMRHASFAFWITDLSIPDPSNIFNLFGLLDLSLPSGLRLNLLSILMAGTLFIQQQVQAYGIPQSPEHNLAFKIMPIIMLFISLSFPSGLMIYWITSNVFSIAQQFCMRYALNSIKL</sequence>
<evidence type="ECO:0000259" key="14">
    <source>
        <dbReference type="Pfam" id="PF02096"/>
    </source>
</evidence>
<reference evidence="16 17" key="1">
    <citation type="journal article" date="2018" name="Genome Biol. Evol.">
        <title>The Genome Sequence of "Candidatus Fokinia solitaria": Insights on Reductive Evolution in Rickettsiales.</title>
        <authorList>
            <person name="Floriano A.M."/>
            <person name="Castelli M."/>
            <person name="Krenek S."/>
            <person name="Berendonk T.U."/>
            <person name="Bazzocchi C."/>
            <person name="Petroni G."/>
            <person name="Sassera D."/>
        </authorList>
    </citation>
    <scope>NUCLEOTIDE SEQUENCE [LARGE SCALE GENOMIC DNA]</scope>
    <source>
        <strain evidence="16">Rio ETE_ALG 3VII</strain>
    </source>
</reference>
<dbReference type="PRINTS" id="PR00701">
    <property type="entry name" value="60KDINNERMP"/>
</dbReference>
<evidence type="ECO:0000313" key="16">
    <source>
        <dbReference type="EMBL" id="AWD33203.1"/>
    </source>
</evidence>
<keyword evidence="4 13" id="KW-0813">Transport</keyword>
<proteinExistence type="inferred from homology"/>
<comment type="function">
    <text evidence="13">Required for the insertion and/or proper folding and/or complex formation of integral membrane proteins into the membrane. Involved in integration of membrane proteins that insert both dependently and independently of the Sec translocase complex, as well as at least some lipoproteins. Aids folding of multispanning membrane proteins.</text>
</comment>
<evidence type="ECO:0000256" key="5">
    <source>
        <dbReference type="ARBA" id="ARBA00022475"/>
    </source>
</evidence>
<name>A0A2U8BSB3_9RICK</name>
<evidence type="ECO:0000256" key="4">
    <source>
        <dbReference type="ARBA" id="ARBA00022448"/>
    </source>
</evidence>
<dbReference type="InterPro" id="IPR028055">
    <property type="entry name" value="YidC/Oxa/ALB_C"/>
</dbReference>
<dbReference type="Proteomes" id="UP000244519">
    <property type="component" value="Chromosome"/>
</dbReference>
<evidence type="ECO:0000256" key="2">
    <source>
        <dbReference type="ARBA" id="ARBA00010527"/>
    </source>
</evidence>
<dbReference type="Pfam" id="PF14849">
    <property type="entry name" value="YidC_periplas"/>
    <property type="match status" value="1"/>
</dbReference>
<evidence type="ECO:0000256" key="9">
    <source>
        <dbReference type="ARBA" id="ARBA00023136"/>
    </source>
</evidence>
<dbReference type="GO" id="GO:0005886">
    <property type="term" value="C:plasma membrane"/>
    <property type="evidence" value="ECO:0007669"/>
    <property type="project" value="UniProtKB-SubCell"/>
</dbReference>
<feature type="transmembrane region" description="Helical" evidence="13">
    <location>
        <begin position="324"/>
        <end position="342"/>
    </location>
</feature>
<evidence type="ECO:0000256" key="8">
    <source>
        <dbReference type="ARBA" id="ARBA00022989"/>
    </source>
</evidence>
<evidence type="ECO:0000256" key="6">
    <source>
        <dbReference type="ARBA" id="ARBA00022692"/>
    </source>
</evidence>
<comment type="subunit">
    <text evidence="13">Interacts with the Sec translocase complex via SecD. Specifically interacts with transmembrane segments of nascent integral membrane proteins during membrane integration.</text>
</comment>
<comment type="similarity">
    <text evidence="2 13">Belongs to the OXA1/ALB3/YidC family. Type 1 subfamily.</text>
</comment>
<dbReference type="InterPro" id="IPR019998">
    <property type="entry name" value="Membr_insert_YidC"/>
</dbReference>
<evidence type="ECO:0000259" key="15">
    <source>
        <dbReference type="Pfam" id="PF14849"/>
    </source>
</evidence>
<keyword evidence="6 13" id="KW-0812">Transmembrane</keyword>
<accession>A0A2U8BSB3</accession>
<keyword evidence="17" id="KW-1185">Reference proteome</keyword>
<feature type="transmembrane region" description="Helical" evidence="13">
    <location>
        <begin position="348"/>
        <end position="368"/>
    </location>
</feature>
<dbReference type="EMBL" id="CP025989">
    <property type="protein sequence ID" value="AWD33203.1"/>
    <property type="molecule type" value="Genomic_DNA"/>
</dbReference>
<evidence type="ECO:0000256" key="7">
    <source>
        <dbReference type="ARBA" id="ARBA00022927"/>
    </source>
</evidence>
<dbReference type="NCBIfam" id="TIGR03593">
    <property type="entry name" value="yidC_nterm"/>
    <property type="match status" value="1"/>
</dbReference>
<dbReference type="PRINTS" id="PR01900">
    <property type="entry name" value="YIDCPROTEIN"/>
</dbReference>
<dbReference type="AlphaFoldDB" id="A0A2U8BSB3"/>
<evidence type="ECO:0000256" key="11">
    <source>
        <dbReference type="ARBA" id="ARBA00033245"/>
    </source>
</evidence>
<dbReference type="Pfam" id="PF02096">
    <property type="entry name" value="60KD_IMP"/>
    <property type="match status" value="1"/>
</dbReference>
<evidence type="ECO:0000256" key="1">
    <source>
        <dbReference type="ARBA" id="ARBA00004429"/>
    </source>
</evidence>
<feature type="transmembrane region" description="Helical" evidence="13">
    <location>
        <begin position="417"/>
        <end position="438"/>
    </location>
</feature>